<feature type="compositionally biased region" description="Basic residues" evidence="1">
    <location>
        <begin position="1"/>
        <end position="31"/>
    </location>
</feature>
<keyword evidence="3" id="KW-1185">Reference proteome</keyword>
<feature type="non-terminal residue" evidence="2">
    <location>
        <position position="204"/>
    </location>
</feature>
<feature type="compositionally biased region" description="Basic and acidic residues" evidence="1">
    <location>
        <begin position="89"/>
        <end position="99"/>
    </location>
</feature>
<evidence type="ECO:0000313" key="3">
    <source>
        <dbReference type="Proteomes" id="UP001331761"/>
    </source>
</evidence>
<dbReference type="GO" id="GO:0005737">
    <property type="term" value="C:cytoplasm"/>
    <property type="evidence" value="ECO:0007669"/>
    <property type="project" value="TreeGrafter"/>
</dbReference>
<gene>
    <name evidence="2" type="ORF">GCK32_018279</name>
</gene>
<feature type="region of interest" description="Disordered" evidence="1">
    <location>
        <begin position="172"/>
        <end position="191"/>
    </location>
</feature>
<dbReference type="Proteomes" id="UP001331761">
    <property type="component" value="Unassembled WGS sequence"/>
</dbReference>
<feature type="compositionally biased region" description="Basic and acidic residues" evidence="1">
    <location>
        <begin position="65"/>
        <end position="80"/>
    </location>
</feature>
<protein>
    <submittedName>
        <fullName evidence="2">Uncharacterized protein</fullName>
    </submittedName>
</protein>
<dbReference type="PANTHER" id="PTHR21737:SF4">
    <property type="entry name" value="SPLICING FACTOR CACTIN"/>
    <property type="match status" value="1"/>
</dbReference>
<accession>A0AAN8IFE9</accession>
<feature type="region of interest" description="Disordered" evidence="1">
    <location>
        <begin position="1"/>
        <end position="114"/>
    </location>
</feature>
<name>A0AAN8IFE9_TRICO</name>
<sequence>MPHDKKKSKKEHRRSRSKEKHSHKKSRKRSRSSSSSTSSDSDKGDSRFQSVLDEQRAEKKRLRKLEKERLKAKETPEEKRARRLAKKLKKEEKRKKENKSYLPPQLAYTNLNNPFNDVNLTETFVWGKKLEREGKVGLSRKEIEKEMRRRVEKNLREMEELKRARDARLAAREDMEMMQRDADRKSHAEWSSKEIEFQLQQAKV</sequence>
<dbReference type="PANTHER" id="PTHR21737">
    <property type="entry name" value="POLYGLUTAMINE BINDING PROTEIN 1/MARVEL MEMBRANE-ASSOCIATING DOMAIN CONTAINING 3"/>
    <property type="match status" value="1"/>
</dbReference>
<evidence type="ECO:0000313" key="2">
    <source>
        <dbReference type="EMBL" id="KAK5971356.1"/>
    </source>
</evidence>
<dbReference type="GO" id="GO:0005681">
    <property type="term" value="C:spliceosomal complex"/>
    <property type="evidence" value="ECO:0007669"/>
    <property type="project" value="TreeGrafter"/>
</dbReference>
<dbReference type="EMBL" id="WIXE01017901">
    <property type="protein sequence ID" value="KAK5971356.1"/>
    <property type="molecule type" value="Genomic_DNA"/>
</dbReference>
<reference evidence="2 3" key="1">
    <citation type="submission" date="2019-10" db="EMBL/GenBank/DDBJ databases">
        <title>Assembly and Annotation for the nematode Trichostrongylus colubriformis.</title>
        <authorList>
            <person name="Martin J."/>
        </authorList>
    </citation>
    <scope>NUCLEOTIDE SEQUENCE [LARGE SCALE GENOMIC DNA]</scope>
    <source>
        <strain evidence="2">G859</strain>
        <tissue evidence="2">Whole worm</tissue>
    </source>
</reference>
<comment type="caution">
    <text evidence="2">The sequence shown here is derived from an EMBL/GenBank/DDBJ whole genome shotgun (WGS) entry which is preliminary data.</text>
</comment>
<evidence type="ECO:0000256" key="1">
    <source>
        <dbReference type="SAM" id="MobiDB-lite"/>
    </source>
</evidence>
<proteinExistence type="predicted"/>
<dbReference type="GO" id="GO:0045292">
    <property type="term" value="P:mRNA cis splicing, via spliceosome"/>
    <property type="evidence" value="ECO:0007669"/>
    <property type="project" value="TreeGrafter"/>
</dbReference>
<organism evidence="2 3">
    <name type="scientific">Trichostrongylus colubriformis</name>
    <name type="common">Black scour worm</name>
    <dbReference type="NCBI Taxonomy" id="6319"/>
    <lineage>
        <taxon>Eukaryota</taxon>
        <taxon>Metazoa</taxon>
        <taxon>Ecdysozoa</taxon>
        <taxon>Nematoda</taxon>
        <taxon>Chromadorea</taxon>
        <taxon>Rhabditida</taxon>
        <taxon>Rhabditina</taxon>
        <taxon>Rhabditomorpha</taxon>
        <taxon>Strongyloidea</taxon>
        <taxon>Trichostrongylidae</taxon>
        <taxon>Trichostrongylus</taxon>
    </lineage>
</organism>
<dbReference type="AlphaFoldDB" id="A0AAN8IFE9"/>